<dbReference type="HOGENOM" id="CLU_1138744_0_0_1"/>
<comment type="caution">
    <text evidence="1">The sequence shown here is derived from an EMBL/GenBank/DDBJ whole genome shotgun (WGS) entry which is preliminary data.</text>
</comment>
<sequence>MQSQFFGQLKAGDQFRAIEGVVHFFMANSLGGASESWISYVDAGIIEAIQRGGAIALGLPAATYAGKTGGANQWASFPSIQGGIGFANRNVRGSQRVVPPLLGDPPESAASVVSSPGAAANGCFIQDHDRLWSVAEQAATEYGARLADAKFKRSAREQSWFECTQLFRWIMRNREATYQGLKSTAIGPAAWAFINWMTDVTDVKPGKCLTEVAWFYAGVESGTGGLAEVARILPRLLQCFGAAA</sequence>
<reference evidence="2" key="1">
    <citation type="journal article" date="2016" name="Genome Announc.">
        <title>Genome sequence of Ustilaginoidea virens IPU010, a rice pathogenic fungus causing false smut.</title>
        <authorList>
            <person name="Kumagai T."/>
            <person name="Ishii T."/>
            <person name="Terai G."/>
            <person name="Umemura M."/>
            <person name="Machida M."/>
            <person name="Asai K."/>
        </authorList>
    </citation>
    <scope>NUCLEOTIDE SEQUENCE [LARGE SCALE GENOMIC DNA]</scope>
    <source>
        <strain evidence="2">IPU010</strain>
    </source>
</reference>
<name>A0A063BSS2_USTVR</name>
<evidence type="ECO:0000313" key="2">
    <source>
        <dbReference type="Proteomes" id="UP000054053"/>
    </source>
</evidence>
<dbReference type="EMBL" id="BBTG02000041">
    <property type="protein sequence ID" value="GAO19863.1"/>
    <property type="molecule type" value="Genomic_DNA"/>
</dbReference>
<gene>
    <name evidence="1" type="ORF">UVI_02053270</name>
</gene>
<dbReference type="AlphaFoldDB" id="A0A063BSS2"/>
<organism evidence="1 2">
    <name type="scientific">Ustilaginoidea virens</name>
    <name type="common">Rice false smut fungus</name>
    <name type="synonym">Villosiclava virens</name>
    <dbReference type="NCBI Taxonomy" id="1159556"/>
    <lineage>
        <taxon>Eukaryota</taxon>
        <taxon>Fungi</taxon>
        <taxon>Dikarya</taxon>
        <taxon>Ascomycota</taxon>
        <taxon>Pezizomycotina</taxon>
        <taxon>Sordariomycetes</taxon>
        <taxon>Hypocreomycetidae</taxon>
        <taxon>Hypocreales</taxon>
        <taxon>Clavicipitaceae</taxon>
        <taxon>Ustilaginoidea</taxon>
    </lineage>
</organism>
<dbReference type="Proteomes" id="UP000054053">
    <property type="component" value="Unassembled WGS sequence"/>
</dbReference>
<protein>
    <submittedName>
        <fullName evidence="1">Uncharacterized protein</fullName>
    </submittedName>
</protein>
<evidence type="ECO:0000313" key="1">
    <source>
        <dbReference type="EMBL" id="GAO19863.1"/>
    </source>
</evidence>
<proteinExistence type="predicted"/>
<accession>A0A063BSS2</accession>